<organism evidence="4 5">
    <name type="scientific">Coccomyxa viridis</name>
    <dbReference type="NCBI Taxonomy" id="1274662"/>
    <lineage>
        <taxon>Eukaryota</taxon>
        <taxon>Viridiplantae</taxon>
        <taxon>Chlorophyta</taxon>
        <taxon>core chlorophytes</taxon>
        <taxon>Trebouxiophyceae</taxon>
        <taxon>Trebouxiophyceae incertae sedis</taxon>
        <taxon>Coccomyxaceae</taxon>
        <taxon>Coccomyxa</taxon>
    </lineage>
</organism>
<evidence type="ECO:0000256" key="2">
    <source>
        <dbReference type="SAM" id="Coils"/>
    </source>
</evidence>
<proteinExistence type="inferred from homology"/>
<protein>
    <recommendedName>
        <fullName evidence="6">PspA/IM30 family protein</fullName>
    </recommendedName>
</protein>
<comment type="similarity">
    <text evidence="1">Belongs to the PspA/Vipp/IM30 family.</text>
</comment>
<sequence length="252" mass="28301">MNLFSRLFRVARSYANSIVSSVEDPEKMLEQTVNEMQTDLIKMRQASAQVMASQKQIEVKYQQAQKTADDWYKRAQLAVEKGDDELAKEALKRRKSNQENADTMKAQLDQQRKAVDQLISNTKMLEGKLIEAKSKKDTLKARAKTAQTSRQIADMVQGLNTSNAVSAFERMEEKVMSLEAEAESTLQLGTSDSLESKFQALEGGDVEDELAALKKGTLGSGRRAAPQQLPEGRPIRDAIDFELEELRKKARE</sequence>
<name>A0AAV1I5M5_9CHLO</name>
<dbReference type="PANTHER" id="PTHR31088">
    <property type="entry name" value="MEMBRANE-ASSOCIATED PROTEIN VIPP1, CHLOROPLASTIC"/>
    <property type="match status" value="1"/>
</dbReference>
<evidence type="ECO:0000256" key="3">
    <source>
        <dbReference type="SAM" id="MobiDB-lite"/>
    </source>
</evidence>
<dbReference type="PANTHER" id="PTHR31088:SF6">
    <property type="entry name" value="PHAGE SHOCK PROTEIN A"/>
    <property type="match status" value="1"/>
</dbReference>
<keyword evidence="5" id="KW-1185">Reference proteome</keyword>
<dbReference type="EMBL" id="CAUYUE010000006">
    <property type="protein sequence ID" value="CAK0781978.1"/>
    <property type="molecule type" value="Genomic_DNA"/>
</dbReference>
<dbReference type="Proteomes" id="UP001314263">
    <property type="component" value="Unassembled WGS sequence"/>
</dbReference>
<feature type="coiled-coil region" evidence="2">
    <location>
        <begin position="87"/>
        <end position="121"/>
    </location>
</feature>
<evidence type="ECO:0000256" key="1">
    <source>
        <dbReference type="ARBA" id="ARBA00043985"/>
    </source>
</evidence>
<evidence type="ECO:0008006" key="6">
    <source>
        <dbReference type="Google" id="ProtNLM"/>
    </source>
</evidence>
<dbReference type="Pfam" id="PF04012">
    <property type="entry name" value="PspA_IM30"/>
    <property type="match status" value="1"/>
</dbReference>
<feature type="region of interest" description="Disordered" evidence="3">
    <location>
        <begin position="215"/>
        <end position="237"/>
    </location>
</feature>
<accession>A0AAV1I5M5</accession>
<keyword evidence="2" id="KW-0175">Coiled coil</keyword>
<gene>
    <name evidence="4" type="ORF">CVIRNUC_005521</name>
</gene>
<dbReference type="AlphaFoldDB" id="A0AAV1I5M5"/>
<evidence type="ECO:0000313" key="4">
    <source>
        <dbReference type="EMBL" id="CAK0781978.1"/>
    </source>
</evidence>
<comment type="caution">
    <text evidence="4">The sequence shown here is derived from an EMBL/GenBank/DDBJ whole genome shotgun (WGS) entry which is preliminary data.</text>
</comment>
<dbReference type="InterPro" id="IPR007157">
    <property type="entry name" value="PspA_VIPP1"/>
</dbReference>
<reference evidence="4 5" key="1">
    <citation type="submission" date="2023-10" db="EMBL/GenBank/DDBJ databases">
        <authorList>
            <person name="Maclean D."/>
            <person name="Macfadyen A."/>
        </authorList>
    </citation>
    <scope>NUCLEOTIDE SEQUENCE [LARGE SCALE GENOMIC DNA]</scope>
</reference>
<evidence type="ECO:0000313" key="5">
    <source>
        <dbReference type="Proteomes" id="UP001314263"/>
    </source>
</evidence>